<comment type="caution">
    <text evidence="25">The sequence shown here is derived from an EMBL/GenBank/DDBJ whole genome shotgun (WGS) entry which is preliminary data.</text>
</comment>
<keyword evidence="9 22" id="KW-1133">Transmembrane helix</keyword>
<reference evidence="25" key="1">
    <citation type="journal article" date="2023" name="Insect Mol. Biol.">
        <title>Genome sequencing provides insights into the evolution of gene families encoding plant cell wall-degrading enzymes in longhorned beetles.</title>
        <authorList>
            <person name="Shin N.R."/>
            <person name="Okamura Y."/>
            <person name="Kirsch R."/>
            <person name="Pauchet Y."/>
        </authorList>
    </citation>
    <scope>NUCLEOTIDE SEQUENCE</scope>
    <source>
        <strain evidence="25">AMC_N1</strain>
    </source>
</reference>
<evidence type="ECO:0000313" key="25">
    <source>
        <dbReference type="EMBL" id="KAJ8955632.1"/>
    </source>
</evidence>
<evidence type="ECO:0000313" key="26">
    <source>
        <dbReference type="Proteomes" id="UP001162162"/>
    </source>
</evidence>
<evidence type="ECO:0000256" key="15">
    <source>
        <dbReference type="ARBA" id="ARBA00029428"/>
    </source>
</evidence>
<feature type="domain" description="Lysosome-associated membrane glycoprotein 2-like luminal" evidence="23">
    <location>
        <begin position="106"/>
        <end position="250"/>
    </location>
</feature>
<comment type="similarity">
    <text evidence="5 20">Belongs to the LAMP family.</text>
</comment>
<dbReference type="PANTHER" id="PTHR11506:SF35">
    <property type="entry name" value="LYSOSOME-ASSOCIATED MEMBRANE GLYCOPROTEIN 5"/>
    <property type="match status" value="1"/>
</dbReference>
<evidence type="ECO:0000256" key="2">
    <source>
        <dbReference type="ARBA" id="ARBA00004158"/>
    </source>
</evidence>
<comment type="subcellular location">
    <subcellularLocation>
        <location evidence="4">Cell projection</location>
        <location evidence="4">Dendrite</location>
    </subcellularLocation>
    <subcellularLocation>
        <location evidence="17">Cell projection</location>
        <location evidence="17">Growth cone membrane</location>
        <topology evidence="17">Single-pass type I membrane protein</topology>
    </subcellularLocation>
    <subcellularLocation>
        <location evidence="15">Cytoplasmic vesicle</location>
        <location evidence="15">Secretory vesicle</location>
        <location evidence="15">Synaptic vesicle membrane</location>
        <topology evidence="15">Single-pass type I membrane protein</topology>
    </subcellularLocation>
    <subcellularLocation>
        <location evidence="2">Early endosome membrane</location>
        <topology evidence="2">Single-pass type I membrane protein</topology>
    </subcellularLocation>
    <subcellularLocation>
        <location evidence="1">Endoplasmic reticulum-Golgi intermediate compartment membrane</location>
        <topology evidence="1">Single-pass type I membrane protein</topology>
    </subcellularLocation>
    <subcellularLocation>
        <location evidence="20">Membrane</location>
        <topology evidence="20">Single-pass type I membrane protein</topology>
    </subcellularLocation>
    <subcellularLocation>
        <location evidence="3">Recycling endosome</location>
    </subcellularLocation>
</comment>
<evidence type="ECO:0000256" key="20">
    <source>
        <dbReference type="PROSITE-ProRule" id="PRU00740"/>
    </source>
</evidence>
<keyword evidence="7" id="KW-0732">Signal</keyword>
<dbReference type="GO" id="GO:0005886">
    <property type="term" value="C:plasma membrane"/>
    <property type="evidence" value="ECO:0007669"/>
    <property type="project" value="UniProtKB-SubCell"/>
</dbReference>
<evidence type="ECO:0000259" key="23">
    <source>
        <dbReference type="Pfam" id="PF01299"/>
    </source>
</evidence>
<keyword evidence="12" id="KW-0325">Glycoprotein</keyword>
<comment type="caution">
    <text evidence="20">Lacks conserved residue(s) required for the propagation of feature annotation.</text>
</comment>
<dbReference type="Pfam" id="PF01299">
    <property type="entry name" value="Lamp2-like_luminal"/>
    <property type="match status" value="1"/>
</dbReference>
<evidence type="ECO:0000256" key="22">
    <source>
        <dbReference type="SAM" id="Phobius"/>
    </source>
</evidence>
<dbReference type="PROSITE" id="PS51407">
    <property type="entry name" value="LAMP_3"/>
    <property type="match status" value="1"/>
</dbReference>
<evidence type="ECO:0000256" key="9">
    <source>
        <dbReference type="ARBA" id="ARBA00022989"/>
    </source>
</evidence>
<dbReference type="GO" id="GO:0031902">
    <property type="term" value="C:late endosome membrane"/>
    <property type="evidence" value="ECO:0007669"/>
    <property type="project" value="TreeGrafter"/>
</dbReference>
<dbReference type="InterPro" id="IPR002000">
    <property type="entry name" value="Lysosome-assoc_membr_glycop"/>
</dbReference>
<dbReference type="PRINTS" id="PR00336">
    <property type="entry name" value="LYSASSOCTDMP"/>
</dbReference>
<feature type="compositionally biased region" description="Low complexity" evidence="21">
    <location>
        <begin position="29"/>
        <end position="86"/>
    </location>
</feature>
<evidence type="ECO:0000256" key="4">
    <source>
        <dbReference type="ARBA" id="ARBA00004279"/>
    </source>
</evidence>
<dbReference type="Gene3D" id="2.40.160.110">
    <property type="match status" value="1"/>
</dbReference>
<dbReference type="EMBL" id="JAPWTK010000037">
    <property type="protein sequence ID" value="KAJ8955632.1"/>
    <property type="molecule type" value="Genomic_DNA"/>
</dbReference>
<evidence type="ECO:0000256" key="10">
    <source>
        <dbReference type="ARBA" id="ARBA00023018"/>
    </source>
</evidence>
<evidence type="ECO:0000256" key="21">
    <source>
        <dbReference type="SAM" id="MobiDB-lite"/>
    </source>
</evidence>
<keyword evidence="6 20" id="KW-0812">Transmembrane</keyword>
<comment type="function">
    <text evidence="16">Plays a role in short-term synaptic plasticity in a subset of GABAergic neurons in the brain.</text>
</comment>
<name>A0AAV8YVU2_9CUCU</name>
<evidence type="ECO:0000256" key="6">
    <source>
        <dbReference type="ARBA" id="ARBA00022692"/>
    </source>
</evidence>
<evidence type="ECO:0000256" key="7">
    <source>
        <dbReference type="ARBA" id="ARBA00022729"/>
    </source>
</evidence>
<evidence type="ECO:0000256" key="12">
    <source>
        <dbReference type="ARBA" id="ARBA00023180"/>
    </source>
</evidence>
<feature type="region of interest" description="Disordered" evidence="21">
    <location>
        <begin position="23"/>
        <end position="106"/>
    </location>
</feature>
<proteinExistence type="inferred from homology"/>
<evidence type="ECO:0000256" key="14">
    <source>
        <dbReference type="ARBA" id="ARBA00023329"/>
    </source>
</evidence>
<feature type="domain" description="Lysosome-associated membrane glycoprotein 2-like transmembrane" evidence="24">
    <location>
        <begin position="274"/>
        <end position="302"/>
    </location>
</feature>
<dbReference type="AlphaFoldDB" id="A0AAV8YVU2"/>
<dbReference type="InterPro" id="IPR048528">
    <property type="entry name" value="Lamp2-like_luminal"/>
</dbReference>
<organism evidence="25 26">
    <name type="scientific">Aromia moschata</name>
    <dbReference type="NCBI Taxonomy" id="1265417"/>
    <lineage>
        <taxon>Eukaryota</taxon>
        <taxon>Metazoa</taxon>
        <taxon>Ecdysozoa</taxon>
        <taxon>Arthropoda</taxon>
        <taxon>Hexapoda</taxon>
        <taxon>Insecta</taxon>
        <taxon>Pterygota</taxon>
        <taxon>Neoptera</taxon>
        <taxon>Endopterygota</taxon>
        <taxon>Coleoptera</taxon>
        <taxon>Polyphaga</taxon>
        <taxon>Cucujiformia</taxon>
        <taxon>Chrysomeloidea</taxon>
        <taxon>Cerambycidae</taxon>
        <taxon>Cerambycinae</taxon>
        <taxon>Callichromatini</taxon>
        <taxon>Aromia</taxon>
    </lineage>
</organism>
<dbReference type="Proteomes" id="UP001162162">
    <property type="component" value="Unassembled WGS sequence"/>
</dbReference>
<feature type="transmembrane region" description="Helical" evidence="22">
    <location>
        <begin position="273"/>
        <end position="295"/>
    </location>
</feature>
<dbReference type="InterPro" id="IPR048524">
    <property type="entry name" value="Lamp2-like_TM"/>
</dbReference>
<dbReference type="PANTHER" id="PTHR11506">
    <property type="entry name" value="LYSOSOME-ASSOCIATED MEMBRANE GLYCOPROTEIN"/>
    <property type="match status" value="1"/>
</dbReference>
<evidence type="ECO:0000256" key="3">
    <source>
        <dbReference type="ARBA" id="ARBA00004172"/>
    </source>
</evidence>
<sequence>MGENAYIGSCKSIRAVVCVSVPPEPPQPVVNTTVAPPTTGAPTTAAPTTSSTKPTTPTAPPTATTKPSPTTQPSTTTTSTTTTKTPPTTPTPAPTTSTPAPTPVDPTVGNWTVDYANSNRTCLILQAAIQYEILGQNATTKINVPQNATVTGSCGDQDQLVLNWAQNNSLQLDFLKLKSKKYELGDIVTTINATPQGLQVYNLVYNGSAFSAPVDNSYKCARVQTLNLTEPNSNVTVAYLHVSQLQYQPFMNKTEHKFDSAVDCESSDTTPDVVPIVVGCVLAALVVMVLVAYLVGRRRCQARGYLSMFAETKTEADYVPMKRLSCFN</sequence>
<protein>
    <recommendedName>
        <fullName evidence="18">Lysosome-associated membrane glycoprotein 5</fullName>
    </recommendedName>
    <alternativeName>
        <fullName evidence="19">Lysosome-associated membrane protein 5</fullName>
    </alternativeName>
</protein>
<evidence type="ECO:0000256" key="13">
    <source>
        <dbReference type="ARBA" id="ARBA00023273"/>
    </source>
</evidence>
<evidence type="ECO:0000256" key="17">
    <source>
        <dbReference type="ARBA" id="ARBA00060492"/>
    </source>
</evidence>
<dbReference type="Pfam" id="PF21222">
    <property type="entry name" value="Lamp2_2nd"/>
    <property type="match status" value="1"/>
</dbReference>
<evidence type="ECO:0000259" key="24">
    <source>
        <dbReference type="Pfam" id="PF21222"/>
    </source>
</evidence>
<evidence type="ECO:0000256" key="18">
    <source>
        <dbReference type="ARBA" id="ARBA00074379"/>
    </source>
</evidence>
<keyword evidence="10" id="KW-0770">Synapse</keyword>
<keyword evidence="14" id="KW-0968">Cytoplasmic vesicle</keyword>
<keyword evidence="13" id="KW-0966">Cell projection</keyword>
<dbReference type="GO" id="GO:0005765">
    <property type="term" value="C:lysosomal membrane"/>
    <property type="evidence" value="ECO:0007669"/>
    <property type="project" value="TreeGrafter"/>
</dbReference>
<keyword evidence="8" id="KW-0967">Endosome</keyword>
<gene>
    <name evidence="25" type="ORF">NQ318_001463</name>
</gene>
<evidence type="ECO:0000256" key="11">
    <source>
        <dbReference type="ARBA" id="ARBA00023136"/>
    </source>
</evidence>
<keyword evidence="26" id="KW-1185">Reference proteome</keyword>
<evidence type="ECO:0000256" key="5">
    <source>
        <dbReference type="ARBA" id="ARBA00009644"/>
    </source>
</evidence>
<keyword evidence="11 20" id="KW-0472">Membrane</keyword>
<evidence type="ECO:0000256" key="19">
    <source>
        <dbReference type="ARBA" id="ARBA00076257"/>
    </source>
</evidence>
<accession>A0AAV8YVU2</accession>
<evidence type="ECO:0000256" key="1">
    <source>
        <dbReference type="ARBA" id="ARBA00004151"/>
    </source>
</evidence>
<evidence type="ECO:0000256" key="8">
    <source>
        <dbReference type="ARBA" id="ARBA00022753"/>
    </source>
</evidence>
<evidence type="ECO:0000256" key="16">
    <source>
        <dbReference type="ARBA" id="ARBA00053950"/>
    </source>
</evidence>
<dbReference type="GO" id="GO:0072594">
    <property type="term" value="P:establishment of protein localization to organelle"/>
    <property type="evidence" value="ECO:0007669"/>
    <property type="project" value="TreeGrafter"/>
</dbReference>